<protein>
    <submittedName>
        <fullName evidence="1">Uncharacterized protein</fullName>
    </submittedName>
</protein>
<organism evidence="1 2">
    <name type="scientific">Halorarum halophilum</name>
    <dbReference type="NCBI Taxonomy" id="2743090"/>
    <lineage>
        <taxon>Archaea</taxon>
        <taxon>Methanobacteriati</taxon>
        <taxon>Methanobacteriota</taxon>
        <taxon>Stenosarchaea group</taxon>
        <taxon>Halobacteria</taxon>
        <taxon>Halobacteriales</taxon>
        <taxon>Haloferacaceae</taxon>
        <taxon>Halorarum</taxon>
    </lineage>
</organism>
<evidence type="ECO:0000313" key="2">
    <source>
        <dbReference type="Proteomes" id="UP000509750"/>
    </source>
</evidence>
<dbReference type="Proteomes" id="UP000509750">
    <property type="component" value="Plasmid unnamed3"/>
</dbReference>
<gene>
    <name evidence="1" type="ORF">HUG10_21120</name>
</gene>
<keyword evidence="2" id="KW-1185">Reference proteome</keyword>
<sequence length="172" mass="18519">MSEQFALVDADGRVVHVYDKGDERVETWGGDIAQVVIAPTDMTDPVPVPTDAAEVARRELDILIRQTGGDAGFDVPEYDIVEESMTPLAMLKLALESEAESLDVGGQSDFGRGKRAGLEYAVELLEGVADVTGSETSRIDPLQDDIFRALGAFKDVTVDPDEIVYTLSGGEE</sequence>
<dbReference type="KEGG" id="halg:HUG10_21120"/>
<geneLocation type="plasmid" evidence="1 2">
    <name>unnamed3</name>
</geneLocation>
<dbReference type="RefSeq" id="WP_179171664.1">
    <property type="nucleotide sequence ID" value="NZ_CP058532.1"/>
</dbReference>
<name>A0A7D5GIQ6_9EURY</name>
<keyword evidence="1" id="KW-0614">Plasmid</keyword>
<dbReference type="GeneID" id="56031391"/>
<dbReference type="AlphaFoldDB" id="A0A7D5GIQ6"/>
<evidence type="ECO:0000313" key="1">
    <source>
        <dbReference type="EMBL" id="QLG30090.1"/>
    </source>
</evidence>
<proteinExistence type="predicted"/>
<accession>A0A7D5GIQ6</accession>
<reference evidence="1 2" key="1">
    <citation type="submission" date="2020-07" db="EMBL/GenBank/DDBJ databases">
        <title>Gai3-2, isolated from salt lake.</title>
        <authorList>
            <person name="Cui H."/>
            <person name="Shi X."/>
        </authorList>
    </citation>
    <scope>NUCLEOTIDE SEQUENCE [LARGE SCALE GENOMIC DNA]</scope>
    <source>
        <strain evidence="1 2">Gai3-2</strain>
        <plasmid evidence="1 2">unnamed3</plasmid>
    </source>
</reference>
<dbReference type="EMBL" id="CP058532">
    <property type="protein sequence ID" value="QLG30090.1"/>
    <property type="molecule type" value="Genomic_DNA"/>
</dbReference>